<gene>
    <name evidence="1" type="ORF">L2E82_44763</name>
</gene>
<protein>
    <submittedName>
        <fullName evidence="1">Uncharacterized protein</fullName>
    </submittedName>
</protein>
<organism evidence="1 2">
    <name type="scientific">Cichorium intybus</name>
    <name type="common">Chicory</name>
    <dbReference type="NCBI Taxonomy" id="13427"/>
    <lineage>
        <taxon>Eukaryota</taxon>
        <taxon>Viridiplantae</taxon>
        <taxon>Streptophyta</taxon>
        <taxon>Embryophyta</taxon>
        <taxon>Tracheophyta</taxon>
        <taxon>Spermatophyta</taxon>
        <taxon>Magnoliopsida</taxon>
        <taxon>eudicotyledons</taxon>
        <taxon>Gunneridae</taxon>
        <taxon>Pentapetalae</taxon>
        <taxon>asterids</taxon>
        <taxon>campanulids</taxon>
        <taxon>Asterales</taxon>
        <taxon>Asteraceae</taxon>
        <taxon>Cichorioideae</taxon>
        <taxon>Cichorieae</taxon>
        <taxon>Cichoriinae</taxon>
        <taxon>Cichorium</taxon>
    </lineage>
</organism>
<reference evidence="1 2" key="2">
    <citation type="journal article" date="2022" name="Mol. Ecol. Resour.">
        <title>The genomes of chicory, endive, great burdock and yacon provide insights into Asteraceae paleo-polyploidization history and plant inulin production.</title>
        <authorList>
            <person name="Fan W."/>
            <person name="Wang S."/>
            <person name="Wang H."/>
            <person name="Wang A."/>
            <person name="Jiang F."/>
            <person name="Liu H."/>
            <person name="Zhao H."/>
            <person name="Xu D."/>
            <person name="Zhang Y."/>
        </authorList>
    </citation>
    <scope>NUCLEOTIDE SEQUENCE [LARGE SCALE GENOMIC DNA]</scope>
    <source>
        <strain evidence="2">cv. Punajuju</strain>
        <tissue evidence="1">Leaves</tissue>
    </source>
</reference>
<evidence type="ECO:0000313" key="1">
    <source>
        <dbReference type="EMBL" id="KAI3700145.1"/>
    </source>
</evidence>
<dbReference type="EMBL" id="CM042016">
    <property type="protein sequence ID" value="KAI3700145.1"/>
    <property type="molecule type" value="Genomic_DNA"/>
</dbReference>
<name>A0ACB8ZR55_CICIN</name>
<keyword evidence="2" id="KW-1185">Reference proteome</keyword>
<sequence length="73" mass="8055">MDETNSSSNNDEFSEADTNSRIKDVQECNECKQDVETQSNGRSDDIDCLSEGDVEESSSDEEPEFNVVESPGT</sequence>
<comment type="caution">
    <text evidence="1">The sequence shown here is derived from an EMBL/GenBank/DDBJ whole genome shotgun (WGS) entry which is preliminary data.</text>
</comment>
<evidence type="ECO:0000313" key="2">
    <source>
        <dbReference type="Proteomes" id="UP001055811"/>
    </source>
</evidence>
<accession>A0ACB8ZR55</accession>
<proteinExistence type="predicted"/>
<reference evidence="2" key="1">
    <citation type="journal article" date="2022" name="Mol. Ecol. Resour.">
        <title>The genomes of chicory, endive, great burdock and yacon provide insights into Asteraceae palaeo-polyploidization history and plant inulin production.</title>
        <authorList>
            <person name="Fan W."/>
            <person name="Wang S."/>
            <person name="Wang H."/>
            <person name="Wang A."/>
            <person name="Jiang F."/>
            <person name="Liu H."/>
            <person name="Zhao H."/>
            <person name="Xu D."/>
            <person name="Zhang Y."/>
        </authorList>
    </citation>
    <scope>NUCLEOTIDE SEQUENCE [LARGE SCALE GENOMIC DNA]</scope>
    <source>
        <strain evidence="2">cv. Punajuju</strain>
    </source>
</reference>
<dbReference type="Proteomes" id="UP001055811">
    <property type="component" value="Linkage Group LG08"/>
</dbReference>